<feature type="chain" id="PRO_5046864327" evidence="3">
    <location>
        <begin position="21"/>
        <end position="301"/>
    </location>
</feature>
<comment type="caution">
    <text evidence="4">The sequence shown here is derived from an EMBL/GenBank/DDBJ whole genome shotgun (WGS) entry which is preliminary data.</text>
</comment>
<protein>
    <submittedName>
        <fullName evidence="4">Phosphonate transport system substrate-binding protein</fullName>
    </submittedName>
</protein>
<dbReference type="EMBL" id="JAUSWJ010000001">
    <property type="protein sequence ID" value="MDQ0517660.1"/>
    <property type="molecule type" value="Genomic_DNA"/>
</dbReference>
<dbReference type="InterPro" id="IPR005770">
    <property type="entry name" value="PhnD"/>
</dbReference>
<organism evidence="4 5">
    <name type="scientific">Kaistia geumhonensis</name>
    <dbReference type="NCBI Taxonomy" id="410839"/>
    <lineage>
        <taxon>Bacteria</taxon>
        <taxon>Pseudomonadati</taxon>
        <taxon>Pseudomonadota</taxon>
        <taxon>Alphaproteobacteria</taxon>
        <taxon>Hyphomicrobiales</taxon>
        <taxon>Kaistiaceae</taxon>
        <taxon>Kaistia</taxon>
    </lineage>
</organism>
<dbReference type="RefSeq" id="WP_266282934.1">
    <property type="nucleotide sequence ID" value="NZ_JAPKNF010000002.1"/>
</dbReference>
<gene>
    <name evidence="4" type="ORF">QO015_003273</name>
</gene>
<dbReference type="NCBIfam" id="TIGR01098">
    <property type="entry name" value="3A0109s03R"/>
    <property type="match status" value="1"/>
</dbReference>
<dbReference type="Gene3D" id="3.40.190.10">
    <property type="entry name" value="Periplasmic binding protein-like II"/>
    <property type="match status" value="2"/>
</dbReference>
<feature type="signal peptide" evidence="3">
    <location>
        <begin position="1"/>
        <end position="20"/>
    </location>
</feature>
<evidence type="ECO:0000256" key="1">
    <source>
        <dbReference type="ARBA" id="ARBA00007162"/>
    </source>
</evidence>
<sequence length="301" mass="31730">MRRVLVALIALALSPAAALAGWRDDVKTLKVGFIAGDNPTQEVARLEKFRWRLQTALAVPVTLFPARSYQALIEAESSGRIQYAILSSLAYVALDQACHCAEPLVQPVAADGARGFRALIVAPAASRIASLDDARGKRLAVARKDSLSGRLVPLAGLAAEGIDAETTFASLVETEDPLAALKALGNGDADLAVAWSSAEEPLTAPRDSGPIGALTADGGLPPGGLRVVWRSDIIPFGPHAVRSDLPSEAKDALRRALVAMRTDDPDAYDAIEPRFEGGFVEVDDGPYRRLGLLLAEVAAPQ</sequence>
<evidence type="ECO:0000256" key="2">
    <source>
        <dbReference type="ARBA" id="ARBA00022729"/>
    </source>
</evidence>
<name>A0ABU0M9K3_9HYPH</name>
<dbReference type="Pfam" id="PF12974">
    <property type="entry name" value="Phosphonate-bd"/>
    <property type="match status" value="1"/>
</dbReference>
<keyword evidence="5" id="KW-1185">Reference proteome</keyword>
<dbReference type="PANTHER" id="PTHR35841:SF1">
    <property type="entry name" value="PHOSPHONATES-BINDING PERIPLASMIC PROTEIN"/>
    <property type="match status" value="1"/>
</dbReference>
<evidence type="ECO:0000313" key="4">
    <source>
        <dbReference type="EMBL" id="MDQ0517660.1"/>
    </source>
</evidence>
<proteinExistence type="inferred from homology"/>
<keyword evidence="2 3" id="KW-0732">Signal</keyword>
<reference evidence="4 5" key="1">
    <citation type="submission" date="2023-07" db="EMBL/GenBank/DDBJ databases">
        <title>Genomic Encyclopedia of Type Strains, Phase IV (KMG-IV): sequencing the most valuable type-strain genomes for metagenomic binning, comparative biology and taxonomic classification.</title>
        <authorList>
            <person name="Goeker M."/>
        </authorList>
    </citation>
    <scope>NUCLEOTIDE SEQUENCE [LARGE SCALE GENOMIC DNA]</scope>
    <source>
        <strain evidence="4 5">B1-1</strain>
    </source>
</reference>
<dbReference type="PANTHER" id="PTHR35841">
    <property type="entry name" value="PHOSPHONATES-BINDING PERIPLASMIC PROTEIN"/>
    <property type="match status" value="1"/>
</dbReference>
<evidence type="ECO:0000256" key="3">
    <source>
        <dbReference type="SAM" id="SignalP"/>
    </source>
</evidence>
<accession>A0ABU0M9K3</accession>
<evidence type="ECO:0000313" key="5">
    <source>
        <dbReference type="Proteomes" id="UP001223743"/>
    </source>
</evidence>
<dbReference type="Proteomes" id="UP001223743">
    <property type="component" value="Unassembled WGS sequence"/>
</dbReference>
<dbReference type="SUPFAM" id="SSF53850">
    <property type="entry name" value="Periplasmic binding protein-like II"/>
    <property type="match status" value="1"/>
</dbReference>
<comment type="similarity">
    <text evidence="1">Belongs to the phosphate/phosphite/phosphonate binding protein family.</text>
</comment>